<evidence type="ECO:0000313" key="1">
    <source>
        <dbReference type="EMBL" id="CAJ01594.1"/>
    </source>
</evidence>
<protein>
    <submittedName>
        <fullName evidence="1">Uncharacterized protein</fullName>
    </submittedName>
</protein>
<gene>
    <name evidence="1" type="ORF">orf21</name>
</gene>
<organism evidence="1">
    <name type="scientific">Methylocapsa acidiphila</name>
    <dbReference type="NCBI Taxonomy" id="133552"/>
    <lineage>
        <taxon>Bacteria</taxon>
        <taxon>Pseudomonadati</taxon>
        <taxon>Pseudomonadota</taxon>
        <taxon>Alphaproteobacteria</taxon>
        <taxon>Hyphomicrobiales</taxon>
        <taxon>Beijerinckiaceae</taxon>
        <taxon>Methylocapsa</taxon>
    </lineage>
</organism>
<accession>Q2VNN8</accession>
<dbReference type="EMBL" id="CT005238">
    <property type="protein sequence ID" value="CAJ01594.1"/>
    <property type="molecule type" value="Genomic_DNA"/>
</dbReference>
<sequence length="163" mass="16479">MLTSFDQIALLVGLAIWASLQSRRGDAPIVGTLCLGSWAGSLAVFASAAQFDPLVYASALMVLIGIAGAAALDLGKTTLILIAACCGFLIGLASQMGAEGLQPALFGLGAAIAACSLVSYGFIAIAPSAPNWAKIALRAGASWIAAIGLMVFALQFAHLRGRA</sequence>
<dbReference type="AlphaFoldDB" id="Q2VNN8"/>
<proteinExistence type="predicted"/>
<reference evidence="1" key="1">
    <citation type="submission" date="2005-06" db="EMBL/GenBank/DDBJ databases">
        <title>First Genome Data from Uncultured Upland Soil Cluster a Methanotrophs Provide Further Evidence for a Close Phylogenetic Relationship to Methylocapsa acidiphila B2 and High-Affinity Methanotrophy Based on pMMO.</title>
        <authorList>
            <person name="Ricke P."/>
            <person name="Kube M."/>
            <person name="Nakagawa S."/>
            <person name="Erkel C."/>
            <person name="Reinhardt R."/>
            <person name="Liesack W."/>
        </authorList>
    </citation>
    <scope>NUCLEOTIDE SEQUENCE</scope>
</reference>
<name>Q2VNN8_METAI</name>